<comment type="similarity">
    <text evidence="2">Belongs to the fimbrial protein family.</text>
</comment>
<dbReference type="SUPFAM" id="SSF49401">
    <property type="entry name" value="Bacterial adhesins"/>
    <property type="match status" value="1"/>
</dbReference>
<evidence type="ECO:0000256" key="1">
    <source>
        <dbReference type="ARBA" id="ARBA00004561"/>
    </source>
</evidence>
<keyword evidence="3 5" id="KW-0732">Signal</keyword>
<comment type="subcellular location">
    <subcellularLocation>
        <location evidence="1">Fimbrium</location>
    </subcellularLocation>
</comment>
<dbReference type="Pfam" id="PF00419">
    <property type="entry name" value="Fimbrial"/>
    <property type="match status" value="1"/>
</dbReference>
<sequence>MKNNGITVAIALASALMAGQSFAADGTVHFRGEVIDSTCEVTPDTADQTVNIGRVAKTTFSGIDSTASVKDFHIKLEKCPATYTQAAVRFDGTEDKDTIGKGYLSIGTPVNGEADTDGIYTGEGEAVKATGVAIKLFNLNDDTAIPLYNNSNYVAITDGKADMGFKAKFVQTLATVTPGTANADSQFTIEYLK</sequence>
<dbReference type="Proteomes" id="UP000076063">
    <property type="component" value="Unassembled WGS sequence"/>
</dbReference>
<evidence type="ECO:0000256" key="2">
    <source>
        <dbReference type="ARBA" id="ARBA00006671"/>
    </source>
</evidence>
<name>A0A822WWI6_9ENTR</name>
<evidence type="ECO:0000256" key="5">
    <source>
        <dbReference type="SAM" id="SignalP"/>
    </source>
</evidence>
<feature type="signal peptide" evidence="5">
    <location>
        <begin position="1"/>
        <end position="23"/>
    </location>
</feature>
<evidence type="ECO:0000256" key="3">
    <source>
        <dbReference type="ARBA" id="ARBA00022729"/>
    </source>
</evidence>
<dbReference type="InterPro" id="IPR050263">
    <property type="entry name" value="Bact_Fimbrial_Adh_Pro"/>
</dbReference>
<gene>
    <name evidence="7" type="primary">fimA_7</name>
    <name evidence="7" type="ORF">SAMEA2273372_03040</name>
</gene>
<feature type="chain" id="PRO_5032677644" evidence="5">
    <location>
        <begin position="24"/>
        <end position="193"/>
    </location>
</feature>
<keyword evidence="4" id="KW-0281">Fimbrium</keyword>
<evidence type="ECO:0000313" key="8">
    <source>
        <dbReference type="Proteomes" id="UP000076063"/>
    </source>
</evidence>
<feature type="domain" description="Fimbrial-type adhesion" evidence="6">
    <location>
        <begin position="28"/>
        <end position="191"/>
    </location>
</feature>
<accession>A0A822WWI6</accession>
<protein>
    <submittedName>
        <fullName evidence="7">Fimbrial protein domain-containing protein</fullName>
    </submittedName>
</protein>
<dbReference type="PANTHER" id="PTHR33420:SF3">
    <property type="entry name" value="FIMBRIAL SUBUNIT ELFA"/>
    <property type="match status" value="1"/>
</dbReference>
<evidence type="ECO:0000313" key="7">
    <source>
        <dbReference type="EMBL" id="CZX75578.1"/>
    </source>
</evidence>
<dbReference type="GO" id="GO:0009289">
    <property type="term" value="C:pilus"/>
    <property type="evidence" value="ECO:0007669"/>
    <property type="project" value="UniProtKB-SubCell"/>
</dbReference>
<evidence type="ECO:0000256" key="4">
    <source>
        <dbReference type="ARBA" id="ARBA00023263"/>
    </source>
</evidence>
<dbReference type="RefSeq" id="WP_063155248.1">
    <property type="nucleotide sequence ID" value="NZ_CP039452.1"/>
</dbReference>
<dbReference type="GO" id="GO:0043709">
    <property type="term" value="P:cell adhesion involved in single-species biofilm formation"/>
    <property type="evidence" value="ECO:0007669"/>
    <property type="project" value="TreeGrafter"/>
</dbReference>
<comment type="caution">
    <text evidence="7">The sequence shown here is derived from an EMBL/GenBank/DDBJ whole genome shotgun (WGS) entry which is preliminary data.</text>
</comment>
<proteinExistence type="inferred from homology"/>
<dbReference type="InterPro" id="IPR008966">
    <property type="entry name" value="Adhesion_dom_sf"/>
</dbReference>
<dbReference type="InterPro" id="IPR036937">
    <property type="entry name" value="Adhesion_dom_fimbrial_sf"/>
</dbReference>
<dbReference type="Gene3D" id="2.60.40.1090">
    <property type="entry name" value="Fimbrial-type adhesion domain"/>
    <property type="match status" value="1"/>
</dbReference>
<dbReference type="InterPro" id="IPR000259">
    <property type="entry name" value="Adhesion_dom_fimbrial"/>
</dbReference>
<evidence type="ECO:0000259" key="6">
    <source>
        <dbReference type="Pfam" id="PF00419"/>
    </source>
</evidence>
<dbReference type="EMBL" id="FJZI01000006">
    <property type="protein sequence ID" value="CZX75578.1"/>
    <property type="molecule type" value="Genomic_DNA"/>
</dbReference>
<dbReference type="NCBIfam" id="NF011817">
    <property type="entry name" value="PRK15289.1"/>
    <property type="match status" value="1"/>
</dbReference>
<organism evidence="7 8">
    <name type="scientific">Enterobacter bugandensis</name>
    <dbReference type="NCBI Taxonomy" id="881260"/>
    <lineage>
        <taxon>Bacteria</taxon>
        <taxon>Pseudomonadati</taxon>
        <taxon>Pseudomonadota</taxon>
        <taxon>Gammaproteobacteria</taxon>
        <taxon>Enterobacterales</taxon>
        <taxon>Enterobacteriaceae</taxon>
        <taxon>Enterobacter</taxon>
    </lineage>
</organism>
<dbReference type="AlphaFoldDB" id="A0A822WWI6"/>
<reference evidence="7 8" key="1">
    <citation type="submission" date="2016-03" db="EMBL/GenBank/DDBJ databases">
        <authorList>
            <consortium name="Pathogen Informatics"/>
        </authorList>
    </citation>
    <scope>NUCLEOTIDE SEQUENCE [LARGE SCALE GENOMIC DNA]</scope>
    <source>
        <strain evidence="8">e1527</strain>
    </source>
</reference>
<dbReference type="PANTHER" id="PTHR33420">
    <property type="entry name" value="FIMBRIAL SUBUNIT ELFA-RELATED"/>
    <property type="match status" value="1"/>
</dbReference>